<dbReference type="EMBL" id="ADLK01000044">
    <property type="protein sequence ID" value="KMW13511.1"/>
    <property type="molecule type" value="Genomic_DNA"/>
</dbReference>
<evidence type="ECO:0000256" key="5">
    <source>
        <dbReference type="ARBA" id="ARBA00023136"/>
    </source>
</evidence>
<feature type="transmembrane region" description="Helical" evidence="6">
    <location>
        <begin position="16"/>
        <end position="36"/>
    </location>
</feature>
<feature type="transmembrane region" description="Helical" evidence="6">
    <location>
        <begin position="292"/>
        <end position="311"/>
    </location>
</feature>
<evidence type="ECO:0000256" key="4">
    <source>
        <dbReference type="ARBA" id="ARBA00022989"/>
    </source>
</evidence>
<gene>
    <name evidence="7" type="ORF">HMPREF9470_05074</name>
</gene>
<evidence type="ECO:0000256" key="2">
    <source>
        <dbReference type="ARBA" id="ARBA00022475"/>
    </source>
</evidence>
<protein>
    <submittedName>
        <fullName evidence="7">Uncharacterized protein</fullName>
    </submittedName>
</protein>
<evidence type="ECO:0000313" key="7">
    <source>
        <dbReference type="EMBL" id="KMW13511.1"/>
    </source>
</evidence>
<comment type="caution">
    <text evidence="7">The sequence shown here is derived from an EMBL/GenBank/DDBJ whole genome shotgun (WGS) entry which is preliminary data.</text>
</comment>
<dbReference type="RefSeq" id="WP_007868681.1">
    <property type="nucleotide sequence ID" value="NZ_KQ235884.1"/>
</dbReference>
<feature type="transmembrane region" description="Helical" evidence="6">
    <location>
        <begin position="161"/>
        <end position="182"/>
    </location>
</feature>
<evidence type="ECO:0000313" key="8">
    <source>
        <dbReference type="Proteomes" id="UP000037392"/>
    </source>
</evidence>
<evidence type="ECO:0000256" key="3">
    <source>
        <dbReference type="ARBA" id="ARBA00022692"/>
    </source>
</evidence>
<proteinExistence type="predicted"/>
<accession>A0A0J9BN50</accession>
<sequence>MRSEGKKSKGKRFNEIGVLGALVLLCAVISIANPAFYSASNLINLARQTSYVVIIAIFMTMVIIVGGMDLSVGSVIGVSGIAVAMFLKMGLPIPVAVVASMVVASLVGLFNGTLIVLVRMPAFIVTLGTMYIARGICNGLTKGVPVYPLPEQFSVIGNGTVFGVPGSVFFVIIVAFVLDFILKNTTFGRSVYAIGGNEETARLSGINVTRIKIMIYLLSSLAAAAAGVIMTSRIESGQTSLGQGWEMTVIASAIIGGTSMLGGSGTVLGTVLGAALMSVISNGMIIMNVSVYWQNIAIGAIIVLSVAIDLISKRRAGLDVK</sequence>
<keyword evidence="2" id="KW-1003">Cell membrane</keyword>
<feature type="transmembrane region" description="Helical" evidence="6">
    <location>
        <begin position="93"/>
        <end position="110"/>
    </location>
</feature>
<comment type="subcellular location">
    <subcellularLocation>
        <location evidence="1">Cell membrane</location>
        <topology evidence="1">Multi-pass membrane protein</topology>
    </subcellularLocation>
</comment>
<keyword evidence="4 6" id="KW-1133">Transmembrane helix</keyword>
<dbReference type="PANTHER" id="PTHR32196">
    <property type="entry name" value="ABC TRANSPORTER PERMEASE PROTEIN YPHD-RELATED-RELATED"/>
    <property type="match status" value="1"/>
</dbReference>
<dbReference type="GeneID" id="93166785"/>
<dbReference type="Pfam" id="PF02653">
    <property type="entry name" value="BPD_transp_2"/>
    <property type="match status" value="1"/>
</dbReference>
<evidence type="ECO:0000256" key="1">
    <source>
        <dbReference type="ARBA" id="ARBA00004651"/>
    </source>
</evidence>
<dbReference type="PATRIC" id="fig|742734.4.peg.5429"/>
<dbReference type="Proteomes" id="UP000037392">
    <property type="component" value="Unassembled WGS sequence"/>
</dbReference>
<keyword evidence="5 6" id="KW-0472">Membrane</keyword>
<dbReference type="InterPro" id="IPR001851">
    <property type="entry name" value="ABC_transp_permease"/>
</dbReference>
<organism evidence="7 8">
    <name type="scientific">[Clostridium] citroniae WAL-19142</name>
    <dbReference type="NCBI Taxonomy" id="742734"/>
    <lineage>
        <taxon>Bacteria</taxon>
        <taxon>Bacillati</taxon>
        <taxon>Bacillota</taxon>
        <taxon>Clostridia</taxon>
        <taxon>Lachnospirales</taxon>
        <taxon>Lachnospiraceae</taxon>
        <taxon>Enterocloster</taxon>
    </lineage>
</organism>
<evidence type="ECO:0000256" key="6">
    <source>
        <dbReference type="SAM" id="Phobius"/>
    </source>
</evidence>
<dbReference type="CDD" id="cd06579">
    <property type="entry name" value="TM_PBP1_transp_AraH_like"/>
    <property type="match status" value="1"/>
</dbReference>
<feature type="transmembrane region" description="Helical" evidence="6">
    <location>
        <begin position="213"/>
        <end position="232"/>
    </location>
</feature>
<feature type="transmembrane region" description="Helical" evidence="6">
    <location>
        <begin position="48"/>
        <end position="65"/>
    </location>
</feature>
<dbReference type="AlphaFoldDB" id="A0A0J9BN50"/>
<reference evidence="7 8" key="1">
    <citation type="submission" date="2011-04" db="EMBL/GenBank/DDBJ databases">
        <title>The Genome Sequence of Clostridium citroniae WAL-19142.</title>
        <authorList>
            <consortium name="The Broad Institute Genome Sequencing Platform"/>
            <person name="Earl A."/>
            <person name="Ward D."/>
            <person name="Feldgarden M."/>
            <person name="Gevers D."/>
            <person name="Warren Y.A."/>
            <person name="Tyrrell K.L."/>
            <person name="Citron D.M."/>
            <person name="Goldstein E.J."/>
            <person name="Daigneault M."/>
            <person name="Allen-Vercoe E."/>
            <person name="Young S.K."/>
            <person name="Zeng Q."/>
            <person name="Gargeya S."/>
            <person name="Fitzgerald M."/>
            <person name="Haas B."/>
            <person name="Abouelleil A."/>
            <person name="Alvarado L."/>
            <person name="Arachchi H.M."/>
            <person name="Berlin A."/>
            <person name="Brown A."/>
            <person name="Chapman S.B."/>
            <person name="Chen Z."/>
            <person name="Dunbar C."/>
            <person name="Freedman E."/>
            <person name="Gearin G."/>
            <person name="Gellesch M."/>
            <person name="Goldberg J."/>
            <person name="Griggs A."/>
            <person name="Gujja S."/>
            <person name="Heilman E.R."/>
            <person name="Heiman D."/>
            <person name="Howarth C."/>
            <person name="Larson L."/>
            <person name="Lui A."/>
            <person name="MacDonald P.J."/>
            <person name="Mehta T."/>
            <person name="Montmayeur A."/>
            <person name="Murphy C."/>
            <person name="Neiman D."/>
            <person name="Pearson M."/>
            <person name="Priest M."/>
            <person name="Roberts A."/>
            <person name="Saif S."/>
            <person name="Shea T."/>
            <person name="Shenoy N."/>
            <person name="Sisk P."/>
            <person name="Stolte C."/>
            <person name="Sykes S."/>
            <person name="White J."/>
            <person name="Yandava C."/>
            <person name="Wortman J."/>
            <person name="Nusbaum C."/>
            <person name="Birren B."/>
        </authorList>
    </citation>
    <scope>NUCLEOTIDE SEQUENCE [LARGE SCALE GENOMIC DNA]</scope>
    <source>
        <strain evidence="7 8">WAL-19142</strain>
    </source>
</reference>
<dbReference type="GO" id="GO:0005886">
    <property type="term" value="C:plasma membrane"/>
    <property type="evidence" value="ECO:0007669"/>
    <property type="project" value="UniProtKB-SubCell"/>
</dbReference>
<keyword evidence="3 6" id="KW-0812">Transmembrane</keyword>
<dbReference type="OrthoDB" id="9789111at2"/>
<name>A0A0J9BN50_9FIRM</name>
<dbReference type="GO" id="GO:0022857">
    <property type="term" value="F:transmembrane transporter activity"/>
    <property type="evidence" value="ECO:0007669"/>
    <property type="project" value="InterPro"/>
</dbReference>
<feature type="transmembrane region" description="Helical" evidence="6">
    <location>
        <begin position="122"/>
        <end position="141"/>
    </location>
</feature>